<comment type="caution">
    <text evidence="7">The sequence shown here is derived from an EMBL/GenBank/DDBJ whole genome shotgun (WGS) entry which is preliminary data.</text>
</comment>
<dbReference type="GO" id="GO:0005634">
    <property type="term" value="C:nucleus"/>
    <property type="evidence" value="ECO:0007669"/>
    <property type="project" value="UniProtKB-SubCell"/>
</dbReference>
<dbReference type="SMART" id="SM00906">
    <property type="entry name" value="Fungal_trans"/>
    <property type="match status" value="1"/>
</dbReference>
<proteinExistence type="predicted"/>
<protein>
    <submittedName>
        <fullName evidence="7">Putative C6 transcription factor</fullName>
    </submittedName>
</protein>
<evidence type="ECO:0000256" key="2">
    <source>
        <dbReference type="ARBA" id="ARBA00023015"/>
    </source>
</evidence>
<dbReference type="PANTHER" id="PTHR31001">
    <property type="entry name" value="UNCHARACTERIZED TRANSCRIPTIONAL REGULATORY PROTEIN"/>
    <property type="match status" value="1"/>
</dbReference>
<dbReference type="Proteomes" id="UP000190744">
    <property type="component" value="Unassembled WGS sequence"/>
</dbReference>
<dbReference type="AlphaFoldDB" id="A0A1S9RPS1"/>
<evidence type="ECO:0000256" key="4">
    <source>
        <dbReference type="ARBA" id="ARBA00023242"/>
    </source>
</evidence>
<accession>A0A1S9RPS1</accession>
<keyword evidence="4" id="KW-0539">Nucleus</keyword>
<name>A0A1S9RPS1_PENBI</name>
<evidence type="ECO:0000256" key="5">
    <source>
        <dbReference type="SAM" id="MobiDB-lite"/>
    </source>
</evidence>
<dbReference type="Pfam" id="PF04082">
    <property type="entry name" value="Fungal_trans"/>
    <property type="match status" value="1"/>
</dbReference>
<gene>
    <name evidence="7" type="ORF">PEBR_20318</name>
</gene>
<sequence length="684" mass="77224">MQRNSVASDKHKNPVHECRYELYYNIMDLPRTTLVPNLVTIGNFGARCSRPPPESHEATRAFSVNSAKYAAMASDPVQRVYVTDKNAVTEQLARRLELCERAVKAHGISLEPEADVDRKPVRIMASPSWPVLEGQLIKETAHARYVENCSSVAEDTETESLQDADAGTLLFQPPCPKGVRSLHPNTPQNFQLWQIFLNNVNPIVKLLHAPSTQQLILEAASDLDNISRPTEALLFSIYLCAVASMDDETSRQVLGASRSDLMARFSRAAEQALINAEFLRSTNVLILRALTLYLLATRQRYDVQTRWLLTGIASRIARTMGLHRERSLGSLPAFEREMRRRLWWQIVFMDSRAAQLCGIVVDAHSYHFWDTERPRNLSDSDLSPLMQELPRDRPGATEMLFCEIRFEIGDCMRKLTAMEHGLVGGSIPERMVEEERAINALEGRLEQGYLDDCDASIPFHQLALYLARSSICQMRLATRHPRRCGDLSRDDRDRLFSLGLQVLTYDNLTYASRDLQPFLWHVGMSFPFEAFIFVLTELLSRREGDHVDQAWAKVDQVYHDHGDLVTASKTNPLFFALGTLTLRAWEMRTAWTRQGPILSQPLEPQSVTRLRALRGNSRAPSPASAPGTGIAPLMLGPGPGLEDRSRETDGLLMPGRMSLEPGMDISQIDWETWQSLIDGHLTCF</sequence>
<evidence type="ECO:0000313" key="8">
    <source>
        <dbReference type="Proteomes" id="UP000190744"/>
    </source>
</evidence>
<reference evidence="8" key="1">
    <citation type="submission" date="2015-09" db="EMBL/GenBank/DDBJ databases">
        <authorList>
            <person name="Fill T.P."/>
            <person name="Baretta J.F."/>
            <person name="de Almeida L.G."/>
            <person name="Rocha M."/>
            <person name="de Souza D.H."/>
            <person name="Malavazi I."/>
            <person name="Cerdeira L.T."/>
            <person name="Hong H."/>
            <person name="Samborskyy M."/>
            <person name="de Vasconcelos A.T."/>
            <person name="Leadlay P."/>
            <person name="Rodrigues-Filho E."/>
        </authorList>
    </citation>
    <scope>NUCLEOTIDE SEQUENCE [LARGE SCALE GENOMIC DNA]</scope>
    <source>
        <strain evidence="8">LaBioMMi 136</strain>
    </source>
</reference>
<evidence type="ECO:0000313" key="7">
    <source>
        <dbReference type="EMBL" id="OOQ87503.1"/>
    </source>
</evidence>
<keyword evidence="2" id="KW-0805">Transcription regulation</keyword>
<organism evidence="7 8">
    <name type="scientific">Penicillium brasilianum</name>
    <dbReference type="NCBI Taxonomy" id="104259"/>
    <lineage>
        <taxon>Eukaryota</taxon>
        <taxon>Fungi</taxon>
        <taxon>Dikarya</taxon>
        <taxon>Ascomycota</taxon>
        <taxon>Pezizomycotina</taxon>
        <taxon>Eurotiomycetes</taxon>
        <taxon>Eurotiomycetidae</taxon>
        <taxon>Eurotiales</taxon>
        <taxon>Aspergillaceae</taxon>
        <taxon>Penicillium</taxon>
    </lineage>
</organism>
<evidence type="ECO:0000259" key="6">
    <source>
        <dbReference type="SMART" id="SM00906"/>
    </source>
</evidence>
<dbReference type="GO" id="GO:0008270">
    <property type="term" value="F:zinc ion binding"/>
    <property type="evidence" value="ECO:0007669"/>
    <property type="project" value="InterPro"/>
</dbReference>
<dbReference type="CDD" id="cd12148">
    <property type="entry name" value="fungal_TF_MHR"/>
    <property type="match status" value="1"/>
</dbReference>
<feature type="domain" description="Xylanolytic transcriptional activator regulatory" evidence="6">
    <location>
        <begin position="306"/>
        <end position="380"/>
    </location>
</feature>
<keyword evidence="3" id="KW-0804">Transcription</keyword>
<dbReference type="GO" id="GO:0006351">
    <property type="term" value="P:DNA-templated transcription"/>
    <property type="evidence" value="ECO:0007669"/>
    <property type="project" value="InterPro"/>
</dbReference>
<dbReference type="InterPro" id="IPR050613">
    <property type="entry name" value="Sec_Metabolite_Reg"/>
</dbReference>
<dbReference type="InterPro" id="IPR007219">
    <property type="entry name" value="XnlR_reg_dom"/>
</dbReference>
<feature type="region of interest" description="Disordered" evidence="5">
    <location>
        <begin position="615"/>
        <end position="648"/>
    </location>
</feature>
<evidence type="ECO:0000256" key="3">
    <source>
        <dbReference type="ARBA" id="ARBA00023163"/>
    </source>
</evidence>
<dbReference type="GO" id="GO:0003677">
    <property type="term" value="F:DNA binding"/>
    <property type="evidence" value="ECO:0007669"/>
    <property type="project" value="InterPro"/>
</dbReference>
<evidence type="ECO:0000256" key="1">
    <source>
        <dbReference type="ARBA" id="ARBA00004123"/>
    </source>
</evidence>
<dbReference type="EMBL" id="LJBN01000124">
    <property type="protein sequence ID" value="OOQ87503.1"/>
    <property type="molecule type" value="Genomic_DNA"/>
</dbReference>
<comment type="subcellular location">
    <subcellularLocation>
        <location evidence="1">Nucleus</location>
    </subcellularLocation>
</comment>
<dbReference type="PANTHER" id="PTHR31001:SF85">
    <property type="entry name" value="ZN(II)2CYS6 TRANSCRIPTION FACTOR (EUROFUNG)"/>
    <property type="match status" value="1"/>
</dbReference>